<evidence type="ECO:0000313" key="2">
    <source>
        <dbReference type="EMBL" id="QQV79069.1"/>
    </source>
</evidence>
<evidence type="ECO:0000313" key="3">
    <source>
        <dbReference type="Proteomes" id="UP000595894"/>
    </source>
</evidence>
<dbReference type="RefSeq" id="WP_202096385.1">
    <property type="nucleotide sequence ID" value="NZ_CP061035.1"/>
</dbReference>
<keyword evidence="3" id="KW-1185">Reference proteome</keyword>
<dbReference type="EMBL" id="CP061035">
    <property type="protein sequence ID" value="QQV79069.1"/>
    <property type="molecule type" value="Genomic_DNA"/>
</dbReference>
<dbReference type="CDD" id="cd03196">
    <property type="entry name" value="GST_C_5"/>
    <property type="match status" value="1"/>
</dbReference>
<dbReference type="PANTHER" id="PTHR43968">
    <property type="match status" value="1"/>
</dbReference>
<name>A0A974NXW5_9SPHN</name>
<dbReference type="PANTHER" id="PTHR43968:SF6">
    <property type="entry name" value="GLUTATHIONE S-TRANSFERASE OMEGA"/>
    <property type="match status" value="1"/>
</dbReference>
<dbReference type="InterPro" id="IPR050983">
    <property type="entry name" value="GST_Omega/HSP26"/>
</dbReference>
<dbReference type="Gene3D" id="1.20.1050.10">
    <property type="match status" value="1"/>
</dbReference>
<dbReference type="GO" id="GO:0005737">
    <property type="term" value="C:cytoplasm"/>
    <property type="evidence" value="ECO:0007669"/>
    <property type="project" value="TreeGrafter"/>
</dbReference>
<gene>
    <name evidence="2" type="ORF">H5J25_14125</name>
</gene>
<feature type="domain" description="GST N-terminal" evidence="1">
    <location>
        <begin position="1"/>
        <end position="79"/>
    </location>
</feature>
<dbReference type="InterPro" id="IPR040079">
    <property type="entry name" value="Glutathione_S-Trfase"/>
</dbReference>
<dbReference type="Gene3D" id="3.40.30.10">
    <property type="entry name" value="Glutaredoxin"/>
    <property type="match status" value="1"/>
</dbReference>
<dbReference type="SUPFAM" id="SSF52833">
    <property type="entry name" value="Thioredoxin-like"/>
    <property type="match status" value="1"/>
</dbReference>
<dbReference type="InterPro" id="IPR036249">
    <property type="entry name" value="Thioredoxin-like_sf"/>
</dbReference>
<accession>A0A974NXW5</accession>
<dbReference type="PROSITE" id="PS50404">
    <property type="entry name" value="GST_NTER"/>
    <property type="match status" value="1"/>
</dbReference>
<dbReference type="AlphaFoldDB" id="A0A974NXW5"/>
<dbReference type="Pfam" id="PF13417">
    <property type="entry name" value="GST_N_3"/>
    <property type="match status" value="1"/>
</dbReference>
<organism evidence="2 3">
    <name type="scientific">Sphingomonas aliaeris</name>
    <dbReference type="NCBI Taxonomy" id="2759526"/>
    <lineage>
        <taxon>Bacteria</taxon>
        <taxon>Pseudomonadati</taxon>
        <taxon>Pseudomonadota</taxon>
        <taxon>Alphaproteobacteria</taxon>
        <taxon>Sphingomonadales</taxon>
        <taxon>Sphingomonadaceae</taxon>
        <taxon>Sphingomonas</taxon>
    </lineage>
</organism>
<proteinExistence type="predicted"/>
<dbReference type="InterPro" id="IPR004045">
    <property type="entry name" value="Glutathione_S-Trfase_N"/>
</dbReference>
<dbReference type="InterPro" id="IPR036282">
    <property type="entry name" value="Glutathione-S-Trfase_C_sf"/>
</dbReference>
<protein>
    <submittedName>
        <fullName evidence="2">Glutathione S-transferase</fullName>
    </submittedName>
</protein>
<evidence type="ECO:0000259" key="1">
    <source>
        <dbReference type="PROSITE" id="PS50404"/>
    </source>
</evidence>
<dbReference type="SUPFAM" id="SSF47616">
    <property type="entry name" value="GST C-terminal domain-like"/>
    <property type="match status" value="1"/>
</dbReference>
<dbReference type="KEGG" id="sari:H5J25_14125"/>
<sequence length="198" mass="22353">MPILYSFRRCPYAMRARLAVRISGLAVDRVEVKLRDKPPAMLAASPKGTVPVLVLPNGRVIDESLDIMRHALAQADPEDWLAREDAAVIAANDGAFKHHLDRYKYPDRHDGDPIQHRAAGLEWLRTLDYRLAGRANLGGEARGLTDMAVMPFVRQFAAVDRNWFDAQDIPRLKRWLETHMASALFVAIMERTPEMQAA</sequence>
<dbReference type="SFLD" id="SFLDS00019">
    <property type="entry name" value="Glutathione_Transferase_(cytos"/>
    <property type="match status" value="1"/>
</dbReference>
<dbReference type="Proteomes" id="UP000595894">
    <property type="component" value="Chromosome"/>
</dbReference>
<reference evidence="3" key="1">
    <citation type="submission" date="2020-09" db="EMBL/GenBank/DDBJ databases">
        <title>Sphingomonas sp., a new species isolated from pork steak.</title>
        <authorList>
            <person name="Heidler von Heilborn D."/>
        </authorList>
    </citation>
    <scope>NUCLEOTIDE SEQUENCE [LARGE SCALE GENOMIC DNA]</scope>
</reference>